<keyword evidence="6" id="KW-1185">Reference proteome</keyword>
<dbReference type="STRING" id="608538.HTH_1064"/>
<dbReference type="Proteomes" id="UP000002574">
    <property type="component" value="Chromosome"/>
</dbReference>
<accession>D3DI70</accession>
<dbReference type="PANTHER" id="PTHR33204">
    <property type="entry name" value="TRANSCRIPTIONAL REGULATOR, MARR FAMILY"/>
    <property type="match status" value="1"/>
</dbReference>
<evidence type="ECO:0000256" key="2">
    <source>
        <dbReference type="ARBA" id="ARBA00023125"/>
    </source>
</evidence>
<dbReference type="OrthoDB" id="9791143at2"/>
<proteinExistence type="predicted"/>
<dbReference type="Pfam" id="PF01638">
    <property type="entry name" value="HxlR"/>
    <property type="match status" value="1"/>
</dbReference>
<evidence type="ECO:0000256" key="1">
    <source>
        <dbReference type="ARBA" id="ARBA00023015"/>
    </source>
</evidence>
<keyword evidence="3" id="KW-0804">Transcription</keyword>
<feature type="domain" description="HTH hxlR-type" evidence="4">
    <location>
        <begin position="4"/>
        <end position="102"/>
    </location>
</feature>
<evidence type="ECO:0000256" key="3">
    <source>
        <dbReference type="ARBA" id="ARBA00023163"/>
    </source>
</evidence>
<dbReference type="KEGG" id="hte:Hydth_1058"/>
<dbReference type="AlphaFoldDB" id="D3DI70"/>
<evidence type="ECO:0000259" key="4">
    <source>
        <dbReference type="PROSITE" id="PS51118"/>
    </source>
</evidence>
<sequence>MSKCPIEVTLSVIGGKWKFLIIKELMDGPKRFSQLMRSIKGITQRMLTKQLRELERDGIIERILYPQIPPKVEYTLTPVGRELRTVLLSLHRWGSLYMEKNTKKVNPSCETRLLYNGDEEVRNEDTAIGGGDTKKLV</sequence>
<gene>
    <name evidence="5" type="ordered locus">HTH_1064</name>
</gene>
<reference evidence="5 6" key="1">
    <citation type="journal article" date="2010" name="J. Bacteriol.">
        <title>Complete genome sequence of the thermophilic, obligately chemolithoautotrophic hydrogen-oxidizing bacterium Hydrogenobacter thermophilus TK-6.</title>
        <authorList>
            <person name="Arai H."/>
            <person name="Kanbe H."/>
            <person name="Ishii M."/>
            <person name="Igarashi Y."/>
        </authorList>
    </citation>
    <scope>NUCLEOTIDE SEQUENCE [LARGE SCALE GENOMIC DNA]</scope>
    <source>
        <strain evidence="6">DSM 6534 / IAM 12695 / TK-6 [Tokyo]</strain>
    </source>
</reference>
<dbReference type="InterPro" id="IPR002577">
    <property type="entry name" value="HTH_HxlR"/>
</dbReference>
<name>D3DI70_HYDTT</name>
<dbReference type="RefSeq" id="WP_012963702.1">
    <property type="nucleotide sequence ID" value="NC_013799.1"/>
</dbReference>
<dbReference type="SUPFAM" id="SSF46785">
    <property type="entry name" value="Winged helix' DNA-binding domain"/>
    <property type="match status" value="1"/>
</dbReference>
<dbReference type="KEGG" id="hth:HTH_1064"/>
<dbReference type="CDD" id="cd00090">
    <property type="entry name" value="HTH_ARSR"/>
    <property type="match status" value="1"/>
</dbReference>
<dbReference type="InterPro" id="IPR011991">
    <property type="entry name" value="ArsR-like_HTH"/>
</dbReference>
<dbReference type="EMBL" id="AP011112">
    <property type="protein sequence ID" value="BAI69522.1"/>
    <property type="molecule type" value="Genomic_DNA"/>
</dbReference>
<dbReference type="eggNOG" id="COG1733">
    <property type="taxonomic scope" value="Bacteria"/>
</dbReference>
<dbReference type="InterPro" id="IPR036388">
    <property type="entry name" value="WH-like_DNA-bd_sf"/>
</dbReference>
<dbReference type="GO" id="GO:0003677">
    <property type="term" value="F:DNA binding"/>
    <property type="evidence" value="ECO:0007669"/>
    <property type="project" value="UniProtKB-KW"/>
</dbReference>
<keyword evidence="2" id="KW-0238">DNA-binding</keyword>
<keyword evidence="1" id="KW-0805">Transcription regulation</keyword>
<dbReference type="GO" id="GO:0006355">
    <property type="term" value="P:regulation of DNA-templated transcription"/>
    <property type="evidence" value="ECO:0007669"/>
    <property type="project" value="UniProtKB-ARBA"/>
</dbReference>
<organism evidence="5 6">
    <name type="scientific">Hydrogenobacter thermophilus (strain DSM 6534 / IAM 12695 / TK-6)</name>
    <dbReference type="NCBI Taxonomy" id="608538"/>
    <lineage>
        <taxon>Bacteria</taxon>
        <taxon>Pseudomonadati</taxon>
        <taxon>Aquificota</taxon>
        <taxon>Aquificia</taxon>
        <taxon>Aquificales</taxon>
        <taxon>Aquificaceae</taxon>
        <taxon>Hydrogenobacter</taxon>
    </lineage>
</organism>
<dbReference type="Gene3D" id="1.10.10.10">
    <property type="entry name" value="Winged helix-like DNA-binding domain superfamily/Winged helix DNA-binding domain"/>
    <property type="match status" value="1"/>
</dbReference>
<evidence type="ECO:0000313" key="6">
    <source>
        <dbReference type="Proteomes" id="UP000002574"/>
    </source>
</evidence>
<evidence type="ECO:0000313" key="5">
    <source>
        <dbReference type="EMBL" id="BAI69522.1"/>
    </source>
</evidence>
<protein>
    <submittedName>
        <fullName evidence="5">Transcriptional regulator</fullName>
    </submittedName>
</protein>
<dbReference type="InterPro" id="IPR036390">
    <property type="entry name" value="WH_DNA-bd_sf"/>
</dbReference>
<dbReference type="PROSITE" id="PS51118">
    <property type="entry name" value="HTH_HXLR"/>
    <property type="match status" value="1"/>
</dbReference>